<dbReference type="EMBL" id="ABJB010428024">
    <property type="status" value="NOT_ANNOTATED_CDS"/>
    <property type="molecule type" value="Genomic_DNA"/>
</dbReference>
<keyword evidence="2" id="KW-1133">Transmembrane helix</keyword>
<organism>
    <name type="scientific">Ixodes scapularis</name>
    <name type="common">Black-legged tick</name>
    <name type="synonym">Deer tick</name>
    <dbReference type="NCBI Taxonomy" id="6945"/>
    <lineage>
        <taxon>Eukaryota</taxon>
        <taxon>Metazoa</taxon>
        <taxon>Ecdysozoa</taxon>
        <taxon>Arthropoda</taxon>
        <taxon>Chelicerata</taxon>
        <taxon>Arachnida</taxon>
        <taxon>Acari</taxon>
        <taxon>Parasitiformes</taxon>
        <taxon>Ixodida</taxon>
        <taxon>Ixodoidea</taxon>
        <taxon>Ixodidae</taxon>
        <taxon>Ixodinae</taxon>
        <taxon>Ixodes</taxon>
    </lineage>
</organism>
<name>B7QN14_IXOSC</name>
<evidence type="ECO:0000256" key="2">
    <source>
        <dbReference type="SAM" id="Phobius"/>
    </source>
</evidence>
<keyword evidence="6" id="KW-1185">Reference proteome</keyword>
<dbReference type="EMBL" id="DS974991">
    <property type="protein sequence ID" value="EEC20236.1"/>
    <property type="molecule type" value="Genomic_DNA"/>
</dbReference>
<dbReference type="EnsemblMetazoa" id="ISCW015222-RA">
    <property type="protein sequence ID" value="ISCW015222-PA"/>
    <property type="gene ID" value="ISCW015222"/>
</dbReference>
<feature type="transmembrane region" description="Helical" evidence="2">
    <location>
        <begin position="46"/>
        <end position="65"/>
    </location>
</feature>
<dbReference type="PaxDb" id="6945-B7QN14"/>
<dbReference type="HOGENOM" id="CLU_520017_0_0_1"/>
<dbReference type="Proteomes" id="UP000001555">
    <property type="component" value="Unassembled WGS sequence"/>
</dbReference>
<dbReference type="VEuPathDB" id="VectorBase:ISCW015222"/>
<reference evidence="5" key="2">
    <citation type="submission" date="2020-05" db="UniProtKB">
        <authorList>
            <consortium name="EnsemblMetazoa"/>
        </authorList>
    </citation>
    <scope>IDENTIFICATION</scope>
    <source>
        <strain evidence="5">wikel</strain>
    </source>
</reference>
<dbReference type="GO" id="GO:0005576">
    <property type="term" value="C:extracellular region"/>
    <property type="evidence" value="ECO:0000318"/>
    <property type="project" value="GO_Central"/>
</dbReference>
<dbReference type="EMBL" id="ABJB010459654">
    <property type="status" value="NOT_ANNOTATED_CDS"/>
    <property type="molecule type" value="Genomic_DNA"/>
</dbReference>
<dbReference type="Gene3D" id="3.10.50.10">
    <property type="match status" value="1"/>
</dbReference>
<dbReference type="AlphaFoldDB" id="B7QN14"/>
<keyword evidence="2" id="KW-0472">Membrane</keyword>
<dbReference type="STRING" id="6945.B7QN14"/>
<protein>
    <submittedName>
        <fullName evidence="4 5">Blo T chitinase allergen, putative</fullName>
    </submittedName>
</protein>
<evidence type="ECO:0000313" key="4">
    <source>
        <dbReference type="EMBL" id="EEC20236.1"/>
    </source>
</evidence>
<evidence type="ECO:0000256" key="1">
    <source>
        <dbReference type="SAM" id="MobiDB-lite"/>
    </source>
</evidence>
<dbReference type="InterPro" id="IPR029070">
    <property type="entry name" value="Chitinase_insertion_sf"/>
</dbReference>
<feature type="region of interest" description="Disordered" evidence="1">
    <location>
        <begin position="25"/>
        <end position="44"/>
    </location>
</feature>
<evidence type="ECO:0000313" key="5">
    <source>
        <dbReference type="EnsemblMetazoa" id="ISCW015222-PA"/>
    </source>
</evidence>
<feature type="domain" description="GH18" evidence="3">
    <location>
        <begin position="197"/>
        <end position="335"/>
    </location>
</feature>
<evidence type="ECO:0000259" key="3">
    <source>
        <dbReference type="Pfam" id="PF00704"/>
    </source>
</evidence>
<keyword evidence="2" id="KW-0812">Transmembrane</keyword>
<dbReference type="EMBL" id="ABJB010492505">
    <property type="status" value="NOT_ANNOTATED_CDS"/>
    <property type="molecule type" value="Genomic_DNA"/>
</dbReference>
<dbReference type="Gene3D" id="3.20.20.80">
    <property type="entry name" value="Glycosidases"/>
    <property type="match status" value="1"/>
</dbReference>
<gene>
    <name evidence="4" type="ORF">IscW_ISCW015222</name>
</gene>
<proteinExistence type="predicted"/>
<dbReference type="VEuPathDB" id="VectorBase:ISCP_004907"/>
<accession>B7QN14</accession>
<dbReference type="OrthoDB" id="6489517at2759"/>
<dbReference type="EMBL" id="ABJB010488968">
    <property type="status" value="NOT_ANNOTATED_CDS"/>
    <property type="molecule type" value="Genomic_DNA"/>
</dbReference>
<dbReference type="InterPro" id="IPR017853">
    <property type="entry name" value="GH"/>
</dbReference>
<dbReference type="SUPFAM" id="SSF51445">
    <property type="entry name" value="(Trans)glycosidases"/>
    <property type="match status" value="1"/>
</dbReference>
<dbReference type="InterPro" id="IPR001223">
    <property type="entry name" value="Glyco_hydro18_cat"/>
</dbReference>
<dbReference type="EMBL" id="ABJB010178013">
    <property type="status" value="NOT_ANNOTATED_CDS"/>
    <property type="molecule type" value="Genomic_DNA"/>
</dbReference>
<dbReference type="GO" id="GO:0006032">
    <property type="term" value="P:chitin catabolic process"/>
    <property type="evidence" value="ECO:0000318"/>
    <property type="project" value="GO_Central"/>
</dbReference>
<reference evidence="4 6" key="1">
    <citation type="submission" date="2008-03" db="EMBL/GenBank/DDBJ databases">
        <title>Annotation of Ixodes scapularis.</title>
        <authorList>
            <consortium name="Ixodes scapularis Genome Project Consortium"/>
            <person name="Caler E."/>
            <person name="Hannick L.I."/>
            <person name="Bidwell S."/>
            <person name="Joardar V."/>
            <person name="Thiagarajan M."/>
            <person name="Amedeo P."/>
            <person name="Galinsky K.J."/>
            <person name="Schobel S."/>
            <person name="Inman J."/>
            <person name="Hostetler J."/>
            <person name="Miller J."/>
            <person name="Hammond M."/>
            <person name="Megy K."/>
            <person name="Lawson D."/>
            <person name="Kodira C."/>
            <person name="Sutton G."/>
            <person name="Meyer J."/>
            <person name="Hill C.A."/>
            <person name="Birren B."/>
            <person name="Nene V."/>
            <person name="Collins F."/>
            <person name="Alarcon-Chaidez F."/>
            <person name="Wikel S."/>
            <person name="Strausberg R."/>
        </authorList>
    </citation>
    <scope>NUCLEOTIDE SEQUENCE [LARGE SCALE GENOMIC DNA]</scope>
    <source>
        <strain evidence="6">Wikel</strain>
        <strain evidence="4">Wikel colony</strain>
    </source>
</reference>
<dbReference type="InParanoid" id="B7QN14"/>
<sequence length="524" mass="57003">METVSSESPTNTVIGIAPTTSALGSVTASGGAAPQPPPRSRLENPTSVMCVMTTLVVMFALVVLLQTRMTDNSSFHDLMLLKGVTARKRGGKFDILEADNSARGDSAATDHAADGSNGSQLGLAHGMLPRRIFDKKEAAAKDPVAQIVRDDSWSATTSTQASEYPAPRSMCMVHHNRDQPAGRRRTCNSTTLLATELPTELCTDLVYCCLGLDPLFNVSGSPEMLRFLGDLPPRTYSTRFWLALGDDDLSNGKFSVACRDEKSALMLAMNVLSLLKTYDLQGVFLYWTYPSVQESQLHVKLLRLMKELYRLTGKLVGTVVPFEQQLRERFDMPALVALLAPYSILVMPPVTASQQPSFSKTFSPFTPDLLFKYPRVLWETRDNVLRRDGRYHLCYMTSLAGWSFAMPINGTGNMALGPGRPFPGSNRAGRFSLDDVCHAGYDVVGDTKYGVTAVDGSLLMAYTDPKTYGRVLAALSNATLQAGCLGVWDLTWDDYCGSCGLGRFPLTGVLYSALFASDATSGVP</sequence>
<dbReference type="GO" id="GO:0005975">
    <property type="term" value="P:carbohydrate metabolic process"/>
    <property type="evidence" value="ECO:0007669"/>
    <property type="project" value="InterPro"/>
</dbReference>
<dbReference type="GO" id="GO:0004568">
    <property type="term" value="F:chitinase activity"/>
    <property type="evidence" value="ECO:0000318"/>
    <property type="project" value="GO_Central"/>
</dbReference>
<evidence type="ECO:0000313" key="6">
    <source>
        <dbReference type="Proteomes" id="UP000001555"/>
    </source>
</evidence>
<dbReference type="Pfam" id="PF00704">
    <property type="entry name" value="Glyco_hydro_18"/>
    <property type="match status" value="1"/>
</dbReference>
<dbReference type="VEuPathDB" id="VectorBase:ISCI015222"/>